<feature type="transmembrane region" description="Helical" evidence="12">
    <location>
        <begin position="43"/>
        <end position="68"/>
    </location>
</feature>
<accession>A0A1G8AGW0</accession>
<dbReference type="GO" id="GO:0005886">
    <property type="term" value="C:plasma membrane"/>
    <property type="evidence" value="ECO:0007669"/>
    <property type="project" value="UniProtKB-SubCell"/>
</dbReference>
<comment type="similarity">
    <text evidence="11">Belongs to the peptidase M48 family.</text>
</comment>
<evidence type="ECO:0000256" key="5">
    <source>
        <dbReference type="ARBA" id="ARBA00022723"/>
    </source>
</evidence>
<proteinExistence type="inferred from homology"/>
<evidence type="ECO:0000256" key="4">
    <source>
        <dbReference type="ARBA" id="ARBA00022692"/>
    </source>
</evidence>
<reference evidence="15" key="1">
    <citation type="submission" date="2016-10" db="EMBL/GenBank/DDBJ databases">
        <authorList>
            <person name="Varghese N."/>
            <person name="Submissions S."/>
        </authorList>
    </citation>
    <scope>NUCLEOTIDE SEQUENCE [LARGE SCALE GENOMIC DNA]</scope>
    <source>
        <strain evidence="15">CGMCC 4.3506</strain>
    </source>
</reference>
<feature type="transmembrane region" description="Helical" evidence="12">
    <location>
        <begin position="12"/>
        <end position="31"/>
    </location>
</feature>
<dbReference type="GO" id="GO:0006508">
    <property type="term" value="P:proteolysis"/>
    <property type="evidence" value="ECO:0007669"/>
    <property type="project" value="UniProtKB-KW"/>
</dbReference>
<sequence>MRAARRRFDSSAVSELLLAVPTVLSSLLVVTVPGKALTPQAPWVFPVLWLLSGVVVLLPVVDVAAALAHRLRLPTPTERRVLLPLLGSVCDAASADSRRYRLWIQNSRDINAMAVGGRVVGVSTAALALPPEQLEAVLAHELGHHLAGHTRASLLRWWYELPARALVLLVFALGWGVLAAGAALRTRLAMVVSLLLVVALAVAAVAASPWLLLVPVVAPLLALTSRRAELRADRVAAELGYGPLLLEVLQRWRNEEHVAGLRARVLASHPSCTLRISKLCETAPGPGSGGRASLRPTEA</sequence>
<dbReference type="Pfam" id="PF01435">
    <property type="entry name" value="Peptidase_M48"/>
    <property type="match status" value="1"/>
</dbReference>
<keyword evidence="2" id="KW-1003">Cell membrane</keyword>
<evidence type="ECO:0000259" key="13">
    <source>
        <dbReference type="Pfam" id="PF01435"/>
    </source>
</evidence>
<dbReference type="PANTHER" id="PTHR43221:SF1">
    <property type="entry name" value="PROTEASE HTPX"/>
    <property type="match status" value="1"/>
</dbReference>
<organism evidence="14 15">
    <name type="scientific">Lentzea fradiae</name>
    <dbReference type="NCBI Taxonomy" id="200378"/>
    <lineage>
        <taxon>Bacteria</taxon>
        <taxon>Bacillati</taxon>
        <taxon>Actinomycetota</taxon>
        <taxon>Actinomycetes</taxon>
        <taxon>Pseudonocardiales</taxon>
        <taxon>Pseudonocardiaceae</taxon>
        <taxon>Lentzea</taxon>
    </lineage>
</organism>
<feature type="transmembrane region" description="Helical" evidence="12">
    <location>
        <begin position="165"/>
        <end position="184"/>
    </location>
</feature>
<dbReference type="AlphaFoldDB" id="A0A1G8AGW0"/>
<dbReference type="InterPro" id="IPR050083">
    <property type="entry name" value="HtpX_protease"/>
</dbReference>
<dbReference type="STRING" id="200378.SAMN05216553_117181"/>
<keyword evidence="4 12" id="KW-0812">Transmembrane</keyword>
<comment type="subcellular location">
    <subcellularLocation>
        <location evidence="1">Cell membrane</location>
        <topology evidence="1">Multi-pass membrane protein</topology>
    </subcellularLocation>
</comment>
<keyword evidence="7 11" id="KW-0862">Zinc</keyword>
<gene>
    <name evidence="14" type="ORF">SAMN05216553_117181</name>
</gene>
<evidence type="ECO:0000256" key="6">
    <source>
        <dbReference type="ARBA" id="ARBA00022801"/>
    </source>
</evidence>
<evidence type="ECO:0000256" key="7">
    <source>
        <dbReference type="ARBA" id="ARBA00022833"/>
    </source>
</evidence>
<keyword evidence="3 11" id="KW-0645">Protease</keyword>
<evidence type="ECO:0000313" key="14">
    <source>
        <dbReference type="EMBL" id="SDH20076.1"/>
    </source>
</evidence>
<evidence type="ECO:0000256" key="3">
    <source>
        <dbReference type="ARBA" id="ARBA00022670"/>
    </source>
</evidence>
<evidence type="ECO:0000256" key="12">
    <source>
        <dbReference type="SAM" id="Phobius"/>
    </source>
</evidence>
<dbReference type="Gene3D" id="3.30.2010.10">
    <property type="entry name" value="Metalloproteases ('zincins'), catalytic domain"/>
    <property type="match status" value="1"/>
</dbReference>
<comment type="cofactor">
    <cofactor evidence="11">
        <name>Zn(2+)</name>
        <dbReference type="ChEBI" id="CHEBI:29105"/>
    </cofactor>
    <text evidence="11">Binds 1 zinc ion per subunit.</text>
</comment>
<dbReference type="GO" id="GO:0046872">
    <property type="term" value="F:metal ion binding"/>
    <property type="evidence" value="ECO:0007669"/>
    <property type="project" value="UniProtKB-KW"/>
</dbReference>
<keyword evidence="10 12" id="KW-0472">Membrane</keyword>
<keyword evidence="5" id="KW-0479">Metal-binding</keyword>
<evidence type="ECO:0000256" key="10">
    <source>
        <dbReference type="ARBA" id="ARBA00023136"/>
    </source>
</evidence>
<evidence type="ECO:0000313" key="15">
    <source>
        <dbReference type="Proteomes" id="UP000199623"/>
    </source>
</evidence>
<protein>
    <submittedName>
        <fullName evidence="14">STE24 endopeptidase</fullName>
    </submittedName>
</protein>
<keyword evidence="9 11" id="KW-0482">Metalloprotease</keyword>
<evidence type="ECO:0000256" key="8">
    <source>
        <dbReference type="ARBA" id="ARBA00022989"/>
    </source>
</evidence>
<dbReference type="PANTHER" id="PTHR43221">
    <property type="entry name" value="PROTEASE HTPX"/>
    <property type="match status" value="1"/>
</dbReference>
<dbReference type="GO" id="GO:0004222">
    <property type="term" value="F:metalloendopeptidase activity"/>
    <property type="evidence" value="ECO:0007669"/>
    <property type="project" value="InterPro"/>
</dbReference>
<keyword evidence="6 11" id="KW-0378">Hydrolase</keyword>
<dbReference type="RefSeq" id="WP_143036133.1">
    <property type="nucleotide sequence ID" value="NZ_FNCC01000017.1"/>
</dbReference>
<feature type="domain" description="Peptidase M48" evidence="13">
    <location>
        <begin position="92"/>
        <end position="281"/>
    </location>
</feature>
<evidence type="ECO:0000256" key="11">
    <source>
        <dbReference type="RuleBase" id="RU003983"/>
    </source>
</evidence>
<evidence type="ECO:0000256" key="2">
    <source>
        <dbReference type="ARBA" id="ARBA00022475"/>
    </source>
</evidence>
<keyword evidence="15" id="KW-1185">Reference proteome</keyword>
<dbReference type="EMBL" id="FNCC01000017">
    <property type="protein sequence ID" value="SDH20076.1"/>
    <property type="molecule type" value="Genomic_DNA"/>
</dbReference>
<dbReference type="InterPro" id="IPR001915">
    <property type="entry name" value="Peptidase_M48"/>
</dbReference>
<evidence type="ECO:0000256" key="9">
    <source>
        <dbReference type="ARBA" id="ARBA00023049"/>
    </source>
</evidence>
<evidence type="ECO:0000256" key="1">
    <source>
        <dbReference type="ARBA" id="ARBA00004651"/>
    </source>
</evidence>
<dbReference type="OrthoDB" id="3474767at2"/>
<name>A0A1G8AGW0_9PSEU</name>
<dbReference type="Proteomes" id="UP000199623">
    <property type="component" value="Unassembled WGS sequence"/>
</dbReference>
<feature type="transmembrane region" description="Helical" evidence="12">
    <location>
        <begin position="190"/>
        <end position="223"/>
    </location>
</feature>
<keyword evidence="8 12" id="KW-1133">Transmembrane helix</keyword>